<keyword evidence="4" id="KW-1185">Reference proteome</keyword>
<dbReference type="EMBL" id="JAOPGA020000410">
    <property type="protein sequence ID" value="KAL0478487.1"/>
    <property type="molecule type" value="Genomic_DNA"/>
</dbReference>
<evidence type="ECO:0000256" key="1">
    <source>
        <dbReference type="SAM" id="SignalP"/>
    </source>
</evidence>
<sequence length="268" mass="31532">MKKQHAFMALLVLLLMIAWIDANPLADPHDPSCPVEERLSAALEKLKCMKRDYKDIHKSAKRLSHEKNDMIKLINALKKEIEVQKAVKIAFELVPEHAHKRLRFNIKFTKKEVHKTAKATNKCMIATRKAKRQYRRVSRFAWKFGVKKAKHAFRHVNKKIKSARRLCKKAHKRSIIARRMSLELPHNLSRVIQKLIRAYGIRIERYINKLKPGRSYCLADRYARRRVGRKLTDAIRTGNAKLAKHLSLEYRRITAGINRCVRHAKYKY</sequence>
<dbReference type="Proteomes" id="UP001431209">
    <property type="component" value="Unassembled WGS sequence"/>
</dbReference>
<proteinExistence type="predicted"/>
<dbReference type="EMBL" id="JAOPGA020000093">
    <property type="protein sequence ID" value="KAL0476786.1"/>
    <property type="molecule type" value="Genomic_DNA"/>
</dbReference>
<feature type="signal peptide" evidence="1">
    <location>
        <begin position="1"/>
        <end position="22"/>
    </location>
</feature>
<gene>
    <name evidence="3" type="ORF">AKO1_004277</name>
    <name evidence="2" type="ORF">AKO1_010817</name>
</gene>
<evidence type="ECO:0000313" key="2">
    <source>
        <dbReference type="EMBL" id="KAL0476786.1"/>
    </source>
</evidence>
<protein>
    <submittedName>
        <fullName evidence="2">Uncharacterized protein</fullName>
    </submittedName>
</protein>
<accession>A0AAW2YHA8</accession>
<name>A0AAW2YHA8_9EUKA</name>
<keyword evidence="1" id="KW-0732">Signal</keyword>
<comment type="caution">
    <text evidence="2">The sequence shown here is derived from an EMBL/GenBank/DDBJ whole genome shotgun (WGS) entry which is preliminary data.</text>
</comment>
<dbReference type="AlphaFoldDB" id="A0AAW2YHA8"/>
<feature type="chain" id="PRO_5044718119" evidence="1">
    <location>
        <begin position="23"/>
        <end position="268"/>
    </location>
</feature>
<reference evidence="2 4" key="1">
    <citation type="submission" date="2024-03" db="EMBL/GenBank/DDBJ databases">
        <title>The Acrasis kona genome and developmental transcriptomes reveal deep origins of eukaryotic multicellular pathways.</title>
        <authorList>
            <person name="Sheikh S."/>
            <person name="Fu C.-J."/>
            <person name="Brown M.W."/>
            <person name="Baldauf S.L."/>
        </authorList>
    </citation>
    <scope>NUCLEOTIDE SEQUENCE [LARGE SCALE GENOMIC DNA]</scope>
    <source>
        <strain evidence="2 4">ATCC MYA-3509</strain>
    </source>
</reference>
<evidence type="ECO:0000313" key="4">
    <source>
        <dbReference type="Proteomes" id="UP001431209"/>
    </source>
</evidence>
<evidence type="ECO:0000313" key="3">
    <source>
        <dbReference type="EMBL" id="KAL0478487.1"/>
    </source>
</evidence>
<organism evidence="2 4">
    <name type="scientific">Acrasis kona</name>
    <dbReference type="NCBI Taxonomy" id="1008807"/>
    <lineage>
        <taxon>Eukaryota</taxon>
        <taxon>Discoba</taxon>
        <taxon>Heterolobosea</taxon>
        <taxon>Tetramitia</taxon>
        <taxon>Eutetramitia</taxon>
        <taxon>Acrasidae</taxon>
        <taxon>Acrasis</taxon>
    </lineage>
</organism>